<protein>
    <submittedName>
        <fullName evidence="1">Uncharacterized protein</fullName>
    </submittedName>
</protein>
<comment type="caution">
    <text evidence="1">The sequence shown here is derived from an EMBL/GenBank/DDBJ whole genome shotgun (WGS) entry which is preliminary data.</text>
</comment>
<proteinExistence type="predicted"/>
<sequence length="110" mass="13053">MVYRLGLGEEMKISRLKLAEYEAMPRWYGLAYWDFPRAEAICYPIPLNLIVRAIRLFYFRLAIGLFSPKFEKRWLETLHKAERRGWEIGKEYGYGQGKADGIAEMWGKEK</sequence>
<dbReference type="AlphaFoldDB" id="X0ZJ45"/>
<evidence type="ECO:0000313" key="1">
    <source>
        <dbReference type="EMBL" id="GAG60378.1"/>
    </source>
</evidence>
<name>X0ZJ45_9ZZZZ</name>
<gene>
    <name evidence="1" type="ORF">S01H4_07274</name>
</gene>
<accession>X0ZJ45</accession>
<organism evidence="1">
    <name type="scientific">marine sediment metagenome</name>
    <dbReference type="NCBI Taxonomy" id="412755"/>
    <lineage>
        <taxon>unclassified sequences</taxon>
        <taxon>metagenomes</taxon>
        <taxon>ecological metagenomes</taxon>
    </lineage>
</organism>
<reference evidence="1" key="1">
    <citation type="journal article" date="2014" name="Front. Microbiol.">
        <title>High frequency of phylogenetically diverse reductive dehalogenase-homologous genes in deep subseafloor sedimentary metagenomes.</title>
        <authorList>
            <person name="Kawai M."/>
            <person name="Futagami T."/>
            <person name="Toyoda A."/>
            <person name="Takaki Y."/>
            <person name="Nishi S."/>
            <person name="Hori S."/>
            <person name="Arai W."/>
            <person name="Tsubouchi T."/>
            <person name="Morono Y."/>
            <person name="Uchiyama I."/>
            <person name="Ito T."/>
            <person name="Fujiyama A."/>
            <person name="Inagaki F."/>
            <person name="Takami H."/>
        </authorList>
    </citation>
    <scope>NUCLEOTIDE SEQUENCE</scope>
    <source>
        <strain evidence="1">Expedition CK06-06</strain>
    </source>
</reference>
<dbReference type="EMBL" id="BART01002361">
    <property type="protein sequence ID" value="GAG60378.1"/>
    <property type="molecule type" value="Genomic_DNA"/>
</dbReference>